<feature type="non-terminal residue" evidence="1">
    <location>
        <position position="123"/>
    </location>
</feature>
<sequence length="123" mass="13919">DHCSSGFKASVNGEETAVSEHSNSLIEGLGQQSEHTGIRAVYILFVTLKQWFGATDILSQKLQRFTDCARYDTHQDVMKFTTSQVDGRLEINKFIEANQSFHPKNYLDTVSCQTDVLYNKELP</sequence>
<gene>
    <name evidence="1" type="ORF">X801_08391</name>
</gene>
<evidence type="ECO:0000313" key="2">
    <source>
        <dbReference type="Proteomes" id="UP000243686"/>
    </source>
</evidence>
<dbReference type="EMBL" id="KV901298">
    <property type="protein sequence ID" value="OON15802.1"/>
    <property type="molecule type" value="Genomic_DNA"/>
</dbReference>
<keyword evidence="2" id="KW-1185">Reference proteome</keyword>
<reference evidence="1 2" key="1">
    <citation type="submission" date="2015-03" db="EMBL/GenBank/DDBJ databases">
        <title>Draft genome of the nematode, Opisthorchis viverrini.</title>
        <authorList>
            <person name="Mitreva M."/>
        </authorList>
    </citation>
    <scope>NUCLEOTIDE SEQUENCE [LARGE SCALE GENOMIC DNA]</scope>
    <source>
        <strain evidence="1">Khon Kaen</strain>
    </source>
</reference>
<protein>
    <submittedName>
        <fullName evidence="1">Uncharacterized protein</fullName>
    </submittedName>
</protein>
<name>A0A1S8WMU8_OPIVI</name>
<feature type="non-terminal residue" evidence="1">
    <location>
        <position position="1"/>
    </location>
</feature>
<proteinExistence type="predicted"/>
<dbReference type="AlphaFoldDB" id="A0A1S8WMU8"/>
<evidence type="ECO:0000313" key="1">
    <source>
        <dbReference type="EMBL" id="OON15802.1"/>
    </source>
</evidence>
<organism evidence="1 2">
    <name type="scientific">Opisthorchis viverrini</name>
    <name type="common">Southeast Asian liver fluke</name>
    <dbReference type="NCBI Taxonomy" id="6198"/>
    <lineage>
        <taxon>Eukaryota</taxon>
        <taxon>Metazoa</taxon>
        <taxon>Spiralia</taxon>
        <taxon>Lophotrochozoa</taxon>
        <taxon>Platyhelminthes</taxon>
        <taxon>Trematoda</taxon>
        <taxon>Digenea</taxon>
        <taxon>Opisthorchiida</taxon>
        <taxon>Opisthorchiata</taxon>
        <taxon>Opisthorchiidae</taxon>
        <taxon>Opisthorchis</taxon>
    </lineage>
</organism>
<accession>A0A1S8WMU8</accession>
<dbReference type="Proteomes" id="UP000243686">
    <property type="component" value="Unassembled WGS sequence"/>
</dbReference>